<protein>
    <recommendedName>
        <fullName evidence="3">Transcriptional regulator</fullName>
    </recommendedName>
</protein>
<keyword evidence="2" id="KW-1185">Reference proteome</keyword>
<dbReference type="EMBL" id="JBHSPA010000086">
    <property type="protein sequence ID" value="MFC5832912.1"/>
    <property type="molecule type" value="Genomic_DNA"/>
</dbReference>
<organism evidence="1 2">
    <name type="scientific">Nonomuraea insulae</name>
    <dbReference type="NCBI Taxonomy" id="1616787"/>
    <lineage>
        <taxon>Bacteria</taxon>
        <taxon>Bacillati</taxon>
        <taxon>Actinomycetota</taxon>
        <taxon>Actinomycetes</taxon>
        <taxon>Streptosporangiales</taxon>
        <taxon>Streptosporangiaceae</taxon>
        <taxon>Nonomuraea</taxon>
    </lineage>
</organism>
<reference evidence="2" key="1">
    <citation type="journal article" date="2019" name="Int. J. Syst. Evol. Microbiol.">
        <title>The Global Catalogue of Microorganisms (GCM) 10K type strain sequencing project: providing services to taxonomists for standard genome sequencing and annotation.</title>
        <authorList>
            <consortium name="The Broad Institute Genomics Platform"/>
            <consortium name="The Broad Institute Genome Sequencing Center for Infectious Disease"/>
            <person name="Wu L."/>
            <person name="Ma J."/>
        </authorList>
    </citation>
    <scope>NUCLEOTIDE SEQUENCE [LARGE SCALE GENOMIC DNA]</scope>
    <source>
        <strain evidence="2">CCUG 53903</strain>
    </source>
</reference>
<dbReference type="Proteomes" id="UP001596058">
    <property type="component" value="Unassembled WGS sequence"/>
</dbReference>
<comment type="caution">
    <text evidence="1">The sequence shown here is derived from an EMBL/GenBank/DDBJ whole genome shotgun (WGS) entry which is preliminary data.</text>
</comment>
<proteinExistence type="predicted"/>
<dbReference type="RefSeq" id="WP_379522346.1">
    <property type="nucleotide sequence ID" value="NZ_JBHSPA010000086.1"/>
</dbReference>
<evidence type="ECO:0000313" key="1">
    <source>
        <dbReference type="EMBL" id="MFC5832912.1"/>
    </source>
</evidence>
<name>A0ABW1D5Y2_9ACTN</name>
<sequence>MTSPSEGRPSGIGLRRVGRADIAAIHEVTRSFGELDNRFGSGRVRSSVVKYLDTAVSPLLKDGSYGESTGRQLAAAAAELTRLAGWMAYDMEQHGLAQRYLIQALRLARGADDQTLGSEILAGMAHQAIYMGQLAHALDLARAAQMAARRAGVHTLLASAHVLEAHAHAGLGDARSCGVSLHEAECAFDSRKPAEEPKWLSYFDEAYLSAKFAHCFRDLNGEGERVVRQARRSLDMDSRYVRGRMFNLSLLAAGLLQCGELEEACTAAAGALMLASELQSVRSRSYAADLRRRLEPYKNERPVMALRERTRELTAV</sequence>
<evidence type="ECO:0000313" key="2">
    <source>
        <dbReference type="Proteomes" id="UP001596058"/>
    </source>
</evidence>
<evidence type="ECO:0008006" key="3">
    <source>
        <dbReference type="Google" id="ProtNLM"/>
    </source>
</evidence>
<gene>
    <name evidence="1" type="ORF">ACFPZ3_54465</name>
</gene>
<accession>A0ABW1D5Y2</accession>